<accession>A0A4Z1JTD9</accession>
<comment type="caution">
    <text evidence="1">The sequence shown here is derived from an EMBL/GenBank/DDBJ whole genome shotgun (WGS) entry which is preliminary data.</text>
</comment>
<evidence type="ECO:0000313" key="2">
    <source>
        <dbReference type="Proteomes" id="UP000297229"/>
    </source>
</evidence>
<gene>
    <name evidence="1" type="ORF">BELL_0252g00030</name>
</gene>
<reference evidence="1 2" key="1">
    <citation type="submission" date="2017-12" db="EMBL/GenBank/DDBJ databases">
        <title>Comparative genomics of Botrytis spp.</title>
        <authorList>
            <person name="Valero-Jimenez C.A."/>
            <person name="Tapia P."/>
            <person name="Veloso J."/>
            <person name="Silva-Moreno E."/>
            <person name="Staats M."/>
            <person name="Valdes J.H."/>
            <person name="Van Kan J.A.L."/>
        </authorList>
    </citation>
    <scope>NUCLEOTIDE SEQUENCE [LARGE SCALE GENOMIC DNA]</scope>
    <source>
        <strain evidence="1 2">Be9601</strain>
    </source>
</reference>
<proteinExistence type="predicted"/>
<dbReference type="Proteomes" id="UP000297229">
    <property type="component" value="Unassembled WGS sequence"/>
</dbReference>
<organism evidence="1 2">
    <name type="scientific">Botrytis elliptica</name>
    <dbReference type="NCBI Taxonomy" id="278938"/>
    <lineage>
        <taxon>Eukaryota</taxon>
        <taxon>Fungi</taxon>
        <taxon>Dikarya</taxon>
        <taxon>Ascomycota</taxon>
        <taxon>Pezizomycotina</taxon>
        <taxon>Leotiomycetes</taxon>
        <taxon>Helotiales</taxon>
        <taxon>Sclerotiniaceae</taxon>
        <taxon>Botrytis</taxon>
    </lineage>
</organism>
<evidence type="ECO:0000313" key="1">
    <source>
        <dbReference type="EMBL" id="TGO74840.1"/>
    </source>
</evidence>
<name>A0A4Z1JTD9_9HELO</name>
<dbReference type="EMBL" id="PQXM01000251">
    <property type="protein sequence ID" value="TGO74840.1"/>
    <property type="molecule type" value="Genomic_DNA"/>
</dbReference>
<sequence>MTRRLDLMFVEEWLYRSPTTDVSYANNVTYDMKMGMGYKLSLSHYGDDPIHCTESEGLTSVLWQRAHFLHDDADNVGFKDIS</sequence>
<protein>
    <submittedName>
        <fullName evidence="1">Uncharacterized protein</fullName>
    </submittedName>
</protein>
<keyword evidence="2" id="KW-1185">Reference proteome</keyword>
<dbReference type="AlphaFoldDB" id="A0A4Z1JTD9"/>